<dbReference type="SUPFAM" id="SSF54593">
    <property type="entry name" value="Glyoxalase/Bleomycin resistance protein/Dihydroxybiphenyl dioxygenase"/>
    <property type="match status" value="1"/>
</dbReference>
<dbReference type="Pfam" id="PF00903">
    <property type="entry name" value="Glyoxalase"/>
    <property type="match status" value="1"/>
</dbReference>
<evidence type="ECO:0000313" key="3">
    <source>
        <dbReference type="Proteomes" id="UP001260534"/>
    </source>
</evidence>
<dbReference type="RefSeq" id="WP_209229389.1">
    <property type="nucleotide sequence ID" value="NZ_JAGHXG010000004.1"/>
</dbReference>
<evidence type="ECO:0000313" key="2">
    <source>
        <dbReference type="EMBL" id="MDS9994679.1"/>
    </source>
</evidence>
<protein>
    <submittedName>
        <fullName evidence="2">VOC family protein</fullName>
    </submittedName>
</protein>
<evidence type="ECO:0000259" key="1">
    <source>
        <dbReference type="PROSITE" id="PS51819"/>
    </source>
</evidence>
<name>A0ABU2I957_9XANT</name>
<dbReference type="Gene3D" id="3.10.180.10">
    <property type="entry name" value="2,3-Dihydroxybiphenyl 1,2-Dioxygenase, domain 1"/>
    <property type="match status" value="1"/>
</dbReference>
<dbReference type="InterPro" id="IPR037523">
    <property type="entry name" value="VOC_core"/>
</dbReference>
<sequence length="126" mass="13705">MLADHVPCGFLAVDDIDRARAFYEGVLGLRCRGVDGFALRLEAGPIRLRIVKPPTRVVADYTVFGWESADLAADVAALAARGVAFLRYPFFGDSQDAQGIWTAPNGDKVAWFRDPDGNVLSLAQHV</sequence>
<organism evidence="2 3">
    <name type="scientific">Xanthomonas hawaiiensis</name>
    <dbReference type="NCBI Taxonomy" id="3003247"/>
    <lineage>
        <taxon>Bacteria</taxon>
        <taxon>Pseudomonadati</taxon>
        <taxon>Pseudomonadota</taxon>
        <taxon>Gammaproteobacteria</taxon>
        <taxon>Lysobacterales</taxon>
        <taxon>Lysobacteraceae</taxon>
        <taxon>Xanthomonas</taxon>
    </lineage>
</organism>
<dbReference type="Proteomes" id="UP001260534">
    <property type="component" value="Unassembled WGS sequence"/>
</dbReference>
<dbReference type="InterPro" id="IPR004360">
    <property type="entry name" value="Glyas_Fos-R_dOase_dom"/>
</dbReference>
<accession>A0ABU2I957</accession>
<feature type="domain" description="VOC" evidence="1">
    <location>
        <begin position="2"/>
        <end position="125"/>
    </location>
</feature>
<dbReference type="EMBL" id="JAQMHB010000001">
    <property type="protein sequence ID" value="MDS9994679.1"/>
    <property type="molecule type" value="Genomic_DNA"/>
</dbReference>
<keyword evidence="3" id="KW-1185">Reference proteome</keyword>
<dbReference type="PROSITE" id="PS51819">
    <property type="entry name" value="VOC"/>
    <property type="match status" value="1"/>
</dbReference>
<comment type="caution">
    <text evidence="2">The sequence shown here is derived from an EMBL/GenBank/DDBJ whole genome shotgun (WGS) entry which is preliminary data.</text>
</comment>
<proteinExistence type="predicted"/>
<gene>
    <name evidence="2" type="ORF">PNQ69_18085</name>
</gene>
<dbReference type="InterPro" id="IPR029068">
    <property type="entry name" value="Glyas_Bleomycin-R_OHBP_Dase"/>
</dbReference>
<reference evidence="2 3" key="1">
    <citation type="submission" date="2023-01" db="EMBL/GenBank/DDBJ databases">
        <title>Xanthomonas hawaiianensis sp. nov. isolated from Araceae family in Hawaii.</title>
        <authorList>
            <person name="Chunag S.-C."/>
            <person name="Dobhal S."/>
            <person name="Alvarez A."/>
            <person name="Arif M."/>
        </authorList>
    </citation>
    <scope>NUCLEOTIDE SEQUENCE [LARGE SCALE GENOMIC DNA]</scope>
    <source>
        <strain evidence="2 3">A2111</strain>
    </source>
</reference>